<evidence type="ECO:0000256" key="1">
    <source>
        <dbReference type="ARBA" id="ARBA00023002"/>
    </source>
</evidence>
<dbReference type="RefSeq" id="WP_337703559.1">
    <property type="nucleotide sequence ID" value="NZ_JBBEGM010000004.1"/>
</dbReference>
<evidence type="ECO:0000313" key="3">
    <source>
        <dbReference type="EMBL" id="MEJ2862187.1"/>
    </source>
</evidence>
<evidence type="ECO:0000259" key="2">
    <source>
        <dbReference type="SMART" id="SM00903"/>
    </source>
</evidence>
<dbReference type="SMART" id="SM00903">
    <property type="entry name" value="Flavin_Reduct"/>
    <property type="match status" value="1"/>
</dbReference>
<feature type="domain" description="Flavin reductase like" evidence="2">
    <location>
        <begin position="21"/>
        <end position="163"/>
    </location>
</feature>
<dbReference type="GO" id="GO:0016491">
    <property type="term" value="F:oxidoreductase activity"/>
    <property type="evidence" value="ECO:0007669"/>
    <property type="project" value="UniProtKB-KW"/>
</dbReference>
<reference evidence="3 4" key="1">
    <citation type="submission" date="2024-03" db="EMBL/GenBank/DDBJ databases">
        <title>Actinomycetospora sp. OC33-EN07, a novel actinomycete isolated from wild orchid (Aerides multiflora).</title>
        <authorList>
            <person name="Suriyachadkun C."/>
        </authorList>
    </citation>
    <scope>NUCLEOTIDE SEQUENCE [LARGE SCALE GENOMIC DNA]</scope>
    <source>
        <strain evidence="3 4">OC33-EN07</strain>
    </source>
</reference>
<comment type="caution">
    <text evidence="3">The sequence shown here is derived from an EMBL/GenBank/DDBJ whole genome shotgun (WGS) entry which is preliminary data.</text>
</comment>
<dbReference type="Gene3D" id="2.30.110.10">
    <property type="entry name" value="Electron Transport, Fmn-binding Protein, Chain A"/>
    <property type="match status" value="1"/>
</dbReference>
<dbReference type="EC" id="1.-.-.-" evidence="3"/>
<evidence type="ECO:0000313" key="4">
    <source>
        <dbReference type="Proteomes" id="UP001369736"/>
    </source>
</evidence>
<protein>
    <submittedName>
        <fullName evidence="3">Flavin reductase family protein</fullName>
        <ecNumber evidence="3">1.-.-.-</ecNumber>
    </submittedName>
</protein>
<keyword evidence="4" id="KW-1185">Reference proteome</keyword>
<accession>A0ABU8M4A0</accession>
<dbReference type="PANTHER" id="PTHR30466:SF1">
    <property type="entry name" value="FMN REDUCTASE (NADH) RUTF"/>
    <property type="match status" value="1"/>
</dbReference>
<dbReference type="EMBL" id="JBBEGM010000004">
    <property type="protein sequence ID" value="MEJ2862187.1"/>
    <property type="molecule type" value="Genomic_DNA"/>
</dbReference>
<sequence>MTASGGPDRGRVEPQEFRELMGGVCAPVTVISTRTAEGAAHGTTVSAFASLSLEPPMVSVALDRDSALLAHARRSGRLGINVLAHDQAQTATTFARSGPDKFADASWEWDTGMPRLAGVAGWLVADIEQEVAGGDHVILLGGVVRAESTPALPLVYARRTFGSHSALVGAPAVEP</sequence>
<dbReference type="Pfam" id="PF01613">
    <property type="entry name" value="Flavin_Reduct"/>
    <property type="match status" value="1"/>
</dbReference>
<dbReference type="PANTHER" id="PTHR30466">
    <property type="entry name" value="FLAVIN REDUCTASE"/>
    <property type="match status" value="1"/>
</dbReference>
<dbReference type="SUPFAM" id="SSF50475">
    <property type="entry name" value="FMN-binding split barrel"/>
    <property type="match status" value="1"/>
</dbReference>
<proteinExistence type="predicted"/>
<organism evidence="3 4">
    <name type="scientific">Actinomycetospora flava</name>
    <dbReference type="NCBI Taxonomy" id="3129232"/>
    <lineage>
        <taxon>Bacteria</taxon>
        <taxon>Bacillati</taxon>
        <taxon>Actinomycetota</taxon>
        <taxon>Actinomycetes</taxon>
        <taxon>Pseudonocardiales</taxon>
        <taxon>Pseudonocardiaceae</taxon>
        <taxon>Actinomycetospora</taxon>
    </lineage>
</organism>
<keyword evidence="1 3" id="KW-0560">Oxidoreductase</keyword>
<name>A0ABU8M4A0_9PSEU</name>
<dbReference type="InterPro" id="IPR050268">
    <property type="entry name" value="NADH-dep_flavin_reductase"/>
</dbReference>
<dbReference type="InterPro" id="IPR002563">
    <property type="entry name" value="Flavin_Rdtase-like_dom"/>
</dbReference>
<dbReference type="Proteomes" id="UP001369736">
    <property type="component" value="Unassembled WGS sequence"/>
</dbReference>
<dbReference type="InterPro" id="IPR012349">
    <property type="entry name" value="Split_barrel_FMN-bd"/>
</dbReference>
<gene>
    <name evidence="3" type="ORF">WCD58_13530</name>
</gene>